<evidence type="ECO:0000256" key="1">
    <source>
        <dbReference type="SAM" id="MobiDB-lite"/>
    </source>
</evidence>
<gene>
    <name evidence="2" type="ORF">ISN44_As09g008770</name>
</gene>
<dbReference type="PANTHER" id="PTHR33067:SF31">
    <property type="entry name" value="RNA-DIRECTED DNA POLYMERASE"/>
    <property type="match status" value="1"/>
</dbReference>
<reference evidence="2 3" key="1">
    <citation type="submission" date="2020-12" db="EMBL/GenBank/DDBJ databases">
        <title>Concerted genomic and epigenomic changes stabilize Arabidopsis allopolyploids.</title>
        <authorList>
            <person name="Chen Z."/>
        </authorList>
    </citation>
    <scope>NUCLEOTIDE SEQUENCE [LARGE SCALE GENOMIC DNA]</scope>
    <source>
        <strain evidence="2">As9502</strain>
        <tissue evidence="2">Leaf</tissue>
    </source>
</reference>
<comment type="caution">
    <text evidence="2">The sequence shown here is derived from an EMBL/GenBank/DDBJ whole genome shotgun (WGS) entry which is preliminary data.</text>
</comment>
<feature type="region of interest" description="Disordered" evidence="1">
    <location>
        <begin position="720"/>
        <end position="742"/>
    </location>
</feature>
<evidence type="ECO:0000313" key="2">
    <source>
        <dbReference type="EMBL" id="KAG7572514.1"/>
    </source>
</evidence>
<dbReference type="CDD" id="cd00303">
    <property type="entry name" value="retropepsin_like"/>
    <property type="match status" value="1"/>
</dbReference>
<evidence type="ECO:0000313" key="3">
    <source>
        <dbReference type="Proteomes" id="UP000694251"/>
    </source>
</evidence>
<feature type="region of interest" description="Disordered" evidence="1">
    <location>
        <begin position="138"/>
        <end position="165"/>
    </location>
</feature>
<name>A0A8T2AHR9_ARASU</name>
<keyword evidence="3" id="KW-1185">Reference proteome</keyword>
<proteinExistence type="predicted"/>
<organism evidence="2 3">
    <name type="scientific">Arabidopsis suecica</name>
    <name type="common">Swedish thale-cress</name>
    <name type="synonym">Cardaminopsis suecica</name>
    <dbReference type="NCBI Taxonomy" id="45249"/>
    <lineage>
        <taxon>Eukaryota</taxon>
        <taxon>Viridiplantae</taxon>
        <taxon>Streptophyta</taxon>
        <taxon>Embryophyta</taxon>
        <taxon>Tracheophyta</taxon>
        <taxon>Spermatophyta</taxon>
        <taxon>Magnoliopsida</taxon>
        <taxon>eudicotyledons</taxon>
        <taxon>Gunneridae</taxon>
        <taxon>Pentapetalae</taxon>
        <taxon>rosids</taxon>
        <taxon>malvids</taxon>
        <taxon>Brassicales</taxon>
        <taxon>Brassicaceae</taxon>
        <taxon>Camelineae</taxon>
        <taxon>Arabidopsis</taxon>
    </lineage>
</organism>
<dbReference type="EMBL" id="JAEFBJ010000009">
    <property type="protein sequence ID" value="KAG7572514.1"/>
    <property type="molecule type" value="Genomic_DNA"/>
</dbReference>
<dbReference type="PANTHER" id="PTHR33067">
    <property type="entry name" value="RNA-DIRECTED DNA POLYMERASE-RELATED"/>
    <property type="match status" value="1"/>
</dbReference>
<sequence>MTVLRGLKELIWPSMSPKCTYMEVFGVISRLKRRYSSIYEAKKVLRVSKQNGPKDEQNPFQDRLEAPEVPSGLARMESPDPRIDGAVCGQCRSTLGECRSTLLSGVDPALSISVDSASSNVDTSSFWYWCRSTPRPVTSHLTGGAPTDQPGHTTAGGDEGDEPLNREGIITTPPLRPERVYQPKVPYPNASKTSKKERERAKLRELIGQLTVRLPFVEACAMIPTLRKYMKSIMTNNISLEDGVMMITQDCSAILQNRSPQKRGDPGSFVLSCTIGEEVFERCLCDLGSSINMMPLSTAKHLGYHSFKPTKISLVLADRSVRRPIGVLLDIPITIGECQIPTDFVVLEVEKEPKDPLILGRPFLSTEGAIIDVPNGKIDLHLGDFVMKFDMNETLKQASSHNQVFSVDKVEEATSELCEEIILDDPMEIALMEAKDDYVFLMESVENSAKILDSAECYTRLVAYLDLDEESSKPAPPKDTPSAVADPWSELRALKVELKQLPVGLRHAFLGPNCTYPIIINSDLDSKETAMLLSELRKHRKALGYSLEDIPGISPDLYMHRIHLEEGAKNSIEHHRRLNPNLKDVVKKEIMKLLEAGIIYPISDSTWVSPVHVVPKKRGVTIIKSDNDELIATRTITGHRMCIDYRKLNAATRKDHFPLPFIDQMLERYQSIRTTRRRRLSPVPMERTRIEGYHSESTLGEERWNQEDTRPCWLSTFMTKSPEHSTKSSPKHSTKPHVSLDQASCNTESITRLGTQPSWSSTLSHLTPKSLDLRTRPHASESSQIRT</sequence>
<dbReference type="OrthoDB" id="1113082at2759"/>
<accession>A0A8T2AHR9</accession>
<dbReference type="Proteomes" id="UP000694251">
    <property type="component" value="Chromosome 9"/>
</dbReference>
<protein>
    <submittedName>
        <fullName evidence="2">Uncharacterized protein</fullName>
    </submittedName>
</protein>
<dbReference type="AlphaFoldDB" id="A0A8T2AHR9"/>